<feature type="region of interest" description="Disordered" evidence="1">
    <location>
        <begin position="1"/>
        <end position="24"/>
    </location>
</feature>
<name>F9X4N9_ZYMTI</name>
<evidence type="ECO:0000313" key="3">
    <source>
        <dbReference type="Proteomes" id="UP000008062"/>
    </source>
</evidence>
<keyword evidence="3" id="KW-1185">Reference proteome</keyword>
<accession>F9X4N9</accession>
<dbReference type="HOGENOM" id="CLU_1817325_0_0_1"/>
<dbReference type="VEuPathDB" id="FungiDB:ZTRI_2.926"/>
<dbReference type="EMBL" id="CM001197">
    <property type="protein sequence ID" value="EGP90079.1"/>
    <property type="molecule type" value="Genomic_DNA"/>
</dbReference>
<dbReference type="Proteomes" id="UP000008062">
    <property type="component" value="Chromosome 2"/>
</dbReference>
<dbReference type="RefSeq" id="XP_003855103.1">
    <property type="nucleotide sequence ID" value="XM_003855055.1"/>
</dbReference>
<dbReference type="GeneID" id="13400045"/>
<evidence type="ECO:0000313" key="2">
    <source>
        <dbReference type="EMBL" id="EGP90079.1"/>
    </source>
</evidence>
<dbReference type="KEGG" id="ztr:MYCGRDRAFT_91033"/>
<dbReference type="InParanoid" id="F9X4N9"/>
<sequence length="142" mass="16015">MSSNFTPQKACSDRPNSSTTSSMTADTRRDAYFANLYVLPSSDGTSYANAIATSSTTSSTSQESLMVRLASPALLNHQVRLCDLGCKFCAEDEKERRKARGVRGTLRRWWGGWKGEKPAYCGKEIWERHTKEQCRVYCRVEE</sequence>
<organism evidence="2 3">
    <name type="scientific">Zymoseptoria tritici (strain CBS 115943 / IPO323)</name>
    <name type="common">Speckled leaf blotch fungus</name>
    <name type="synonym">Septoria tritici</name>
    <dbReference type="NCBI Taxonomy" id="336722"/>
    <lineage>
        <taxon>Eukaryota</taxon>
        <taxon>Fungi</taxon>
        <taxon>Dikarya</taxon>
        <taxon>Ascomycota</taxon>
        <taxon>Pezizomycotina</taxon>
        <taxon>Dothideomycetes</taxon>
        <taxon>Dothideomycetidae</taxon>
        <taxon>Mycosphaerellales</taxon>
        <taxon>Mycosphaerellaceae</taxon>
        <taxon>Zymoseptoria</taxon>
    </lineage>
</organism>
<dbReference type="AlphaFoldDB" id="F9X4N9"/>
<reference evidence="2 3" key="1">
    <citation type="journal article" date="2011" name="PLoS Genet.">
        <title>Finished genome of the fungal wheat pathogen Mycosphaerella graminicola reveals dispensome structure, chromosome plasticity, and stealth pathogenesis.</title>
        <authorList>
            <person name="Goodwin S.B."/>
            <person name="Ben M'barek S."/>
            <person name="Dhillon B."/>
            <person name="Wittenberg A.H.J."/>
            <person name="Crane C.F."/>
            <person name="Hane J.K."/>
            <person name="Foster A.J."/>
            <person name="Van der Lee T.A.J."/>
            <person name="Grimwood J."/>
            <person name="Aerts A."/>
            <person name="Antoniw J."/>
            <person name="Bailey A."/>
            <person name="Bluhm B."/>
            <person name="Bowler J."/>
            <person name="Bristow J."/>
            <person name="van der Burgt A."/>
            <person name="Canto-Canche B."/>
            <person name="Churchill A.C.L."/>
            <person name="Conde-Ferraez L."/>
            <person name="Cools H.J."/>
            <person name="Coutinho P.M."/>
            <person name="Csukai M."/>
            <person name="Dehal P."/>
            <person name="De Wit P."/>
            <person name="Donzelli B."/>
            <person name="van de Geest H.C."/>
            <person name="van Ham R.C.H.J."/>
            <person name="Hammond-Kosack K.E."/>
            <person name="Henrissat B."/>
            <person name="Kilian A."/>
            <person name="Kobayashi A.K."/>
            <person name="Koopmann E."/>
            <person name="Kourmpetis Y."/>
            <person name="Kuzniar A."/>
            <person name="Lindquist E."/>
            <person name="Lombard V."/>
            <person name="Maliepaard C."/>
            <person name="Martins N."/>
            <person name="Mehrabi R."/>
            <person name="Nap J.P.H."/>
            <person name="Ponomarenko A."/>
            <person name="Rudd J.J."/>
            <person name="Salamov A."/>
            <person name="Schmutz J."/>
            <person name="Schouten H.J."/>
            <person name="Shapiro H."/>
            <person name="Stergiopoulos I."/>
            <person name="Torriani S.F.F."/>
            <person name="Tu H."/>
            <person name="de Vries R.P."/>
            <person name="Waalwijk C."/>
            <person name="Ware S.B."/>
            <person name="Wiebenga A."/>
            <person name="Zwiers L.-H."/>
            <person name="Oliver R.P."/>
            <person name="Grigoriev I.V."/>
            <person name="Kema G.H.J."/>
        </authorList>
    </citation>
    <scope>NUCLEOTIDE SEQUENCE [LARGE SCALE GENOMIC DNA]</scope>
    <source>
        <strain evidence="3">CBS 115943 / IPO323</strain>
    </source>
</reference>
<gene>
    <name evidence="2" type="ORF">MYCGRDRAFT_91033</name>
</gene>
<protein>
    <submittedName>
        <fullName evidence="2">Uncharacterized protein</fullName>
    </submittedName>
</protein>
<proteinExistence type="predicted"/>
<evidence type="ECO:0000256" key="1">
    <source>
        <dbReference type="SAM" id="MobiDB-lite"/>
    </source>
</evidence>